<dbReference type="InterPro" id="IPR004252">
    <property type="entry name" value="Probable_transposase_24"/>
</dbReference>
<dbReference type="EMBL" id="CP144753">
    <property type="protein sequence ID" value="WVZ93602.1"/>
    <property type="molecule type" value="Genomic_DNA"/>
</dbReference>
<proteinExistence type="predicted"/>
<sequence length="328" mass="36897">MIGRSMRGKANRSKMTQNHTSGSKSHARVGYEMCEELGRPARRYELFIKMHTHKNGVPHKEAETTINALKDVVKDHPELIEKSTGEGDVYFHVCGPEKNRYVRIVGLGPTPADLDMPGAKKCTSTRLQMEIEAHQQSEKKVEALESRLDNMQQLLEKLLQQQQNPSCTPNGYNNSNHVSQRSLVEQLEIHDDDMEPHVEDEQDNMNLSDDENMIISRHTIVFPEEPHDEESGRDVILYNVVRPYNLPMAKGTVQTTKPSSSVGGIPLGIQYCEVVVNHVFVRDAILPHPYGILKSVGDARGRSIAWPHDKVKDDMKSSRQSKGPGFGT</sequence>
<feature type="region of interest" description="Disordered" evidence="2">
    <location>
        <begin position="1"/>
        <end position="27"/>
    </location>
</feature>
<keyword evidence="1" id="KW-0175">Coiled coil</keyword>
<evidence type="ECO:0000313" key="4">
    <source>
        <dbReference type="EMBL" id="WVZ93603.1"/>
    </source>
</evidence>
<feature type="region of interest" description="Disordered" evidence="2">
    <location>
        <begin position="307"/>
        <end position="328"/>
    </location>
</feature>
<evidence type="ECO:0000256" key="1">
    <source>
        <dbReference type="SAM" id="Coils"/>
    </source>
</evidence>
<keyword evidence="5" id="KW-1185">Reference proteome</keyword>
<evidence type="ECO:0000313" key="5">
    <source>
        <dbReference type="Proteomes" id="UP001341281"/>
    </source>
</evidence>
<accession>A0AAQ3UJ73</accession>
<feature type="coiled-coil region" evidence="1">
    <location>
        <begin position="127"/>
        <end position="164"/>
    </location>
</feature>
<feature type="compositionally biased region" description="Basic residues" evidence="2">
    <location>
        <begin position="1"/>
        <end position="12"/>
    </location>
</feature>
<evidence type="ECO:0000256" key="2">
    <source>
        <dbReference type="SAM" id="MobiDB-lite"/>
    </source>
</evidence>
<feature type="domain" description="Transposase Tnp1/En/Spm-like" evidence="3">
    <location>
        <begin position="235"/>
        <end position="299"/>
    </location>
</feature>
<dbReference type="InterPro" id="IPR004264">
    <property type="entry name" value="Transposase_23"/>
</dbReference>
<organism evidence="4 5">
    <name type="scientific">Paspalum notatum var. saurae</name>
    <dbReference type="NCBI Taxonomy" id="547442"/>
    <lineage>
        <taxon>Eukaryota</taxon>
        <taxon>Viridiplantae</taxon>
        <taxon>Streptophyta</taxon>
        <taxon>Embryophyta</taxon>
        <taxon>Tracheophyta</taxon>
        <taxon>Spermatophyta</taxon>
        <taxon>Magnoliopsida</taxon>
        <taxon>Liliopsida</taxon>
        <taxon>Poales</taxon>
        <taxon>Poaceae</taxon>
        <taxon>PACMAD clade</taxon>
        <taxon>Panicoideae</taxon>
        <taxon>Andropogonodae</taxon>
        <taxon>Paspaleae</taxon>
        <taxon>Paspalinae</taxon>
        <taxon>Paspalum</taxon>
    </lineage>
</organism>
<protein>
    <recommendedName>
        <fullName evidence="3">Transposase Tnp1/En/Spm-like domain-containing protein</fullName>
    </recommendedName>
</protein>
<dbReference type="AlphaFoldDB" id="A0AAQ3UJ73"/>
<feature type="compositionally biased region" description="Polar residues" evidence="2">
    <location>
        <begin position="13"/>
        <end position="24"/>
    </location>
</feature>
<dbReference type="Proteomes" id="UP001341281">
    <property type="component" value="Chromosome 09"/>
</dbReference>
<dbReference type="EMBL" id="CP144753">
    <property type="protein sequence ID" value="WVZ93603.1"/>
    <property type="molecule type" value="Genomic_DNA"/>
</dbReference>
<dbReference type="Pfam" id="PF03004">
    <property type="entry name" value="Transposase_24"/>
    <property type="match status" value="1"/>
</dbReference>
<evidence type="ECO:0000259" key="3">
    <source>
        <dbReference type="Pfam" id="PF03017"/>
    </source>
</evidence>
<name>A0AAQ3UJ73_PASNO</name>
<feature type="compositionally biased region" description="Basic and acidic residues" evidence="2">
    <location>
        <begin position="307"/>
        <end position="317"/>
    </location>
</feature>
<reference evidence="4 5" key="1">
    <citation type="submission" date="2024-02" db="EMBL/GenBank/DDBJ databases">
        <title>High-quality chromosome-scale genome assembly of Pensacola bahiagrass (Paspalum notatum Flugge var. saurae).</title>
        <authorList>
            <person name="Vega J.M."/>
            <person name="Podio M."/>
            <person name="Orjuela J."/>
            <person name="Siena L.A."/>
            <person name="Pessino S.C."/>
            <person name="Combes M.C."/>
            <person name="Mariac C."/>
            <person name="Albertini E."/>
            <person name="Pupilli F."/>
            <person name="Ortiz J.P.A."/>
            <person name="Leblanc O."/>
        </authorList>
    </citation>
    <scope>NUCLEOTIDE SEQUENCE [LARGE SCALE GENOMIC DNA]</scope>
    <source>
        <strain evidence="4">R1</strain>
        <tissue evidence="4">Leaf</tissue>
    </source>
</reference>
<dbReference type="Pfam" id="PF03017">
    <property type="entry name" value="Transposase_23"/>
    <property type="match status" value="1"/>
</dbReference>
<gene>
    <name evidence="4" type="ORF">U9M48_039569</name>
</gene>